<comment type="caution">
    <text evidence="7">The sequence shown here is derived from an EMBL/GenBank/DDBJ whole genome shotgun (WGS) entry which is preliminary data.</text>
</comment>
<dbReference type="Proteomes" id="UP001149813">
    <property type="component" value="Unassembled WGS sequence"/>
</dbReference>
<comment type="subcellular location">
    <subcellularLocation>
        <location evidence="1">Membrane</location>
        <topology evidence="1">Multi-pass membrane protein</topology>
    </subcellularLocation>
</comment>
<name>A0A9W7XY18_9FUNG</name>
<proteinExistence type="predicted"/>
<feature type="transmembrane region" description="Helical" evidence="5">
    <location>
        <begin position="155"/>
        <end position="177"/>
    </location>
</feature>
<dbReference type="EMBL" id="JANBOJ010000228">
    <property type="protein sequence ID" value="KAJ1720753.1"/>
    <property type="molecule type" value="Genomic_DNA"/>
</dbReference>
<evidence type="ECO:0000256" key="4">
    <source>
        <dbReference type="ARBA" id="ARBA00023136"/>
    </source>
</evidence>
<evidence type="ECO:0000256" key="2">
    <source>
        <dbReference type="ARBA" id="ARBA00022692"/>
    </source>
</evidence>
<sequence length="240" mass="25944">MYADNAIVGLQLIAFGVTYMCIDLKYRRLTAHISLYLVYFSLAYFLCKRIRPSGQATSRRRVLYTVVSMLQSVSATMVSTGIARARWWARPERVWLYAGSLALGALAGCSLGMYILGMGAMGLFENHGARAAVVISGCLSMGVVSVCLPPRMFSVCSAVLGAYTFVLGVDCFAQTGYADHLGLVTGVVERYDAGRRAVVLQAAALVLALASALGRRACAVWRLRHELRSSSSGLSDARSY</sequence>
<keyword evidence="3 5" id="KW-1133">Transmembrane helix</keyword>
<dbReference type="GO" id="GO:0016020">
    <property type="term" value="C:membrane"/>
    <property type="evidence" value="ECO:0007669"/>
    <property type="project" value="UniProtKB-SubCell"/>
</dbReference>
<evidence type="ECO:0000256" key="3">
    <source>
        <dbReference type="ARBA" id="ARBA00022989"/>
    </source>
</evidence>
<dbReference type="Pfam" id="PF13886">
    <property type="entry name" value="TM7S3_TM198"/>
    <property type="match status" value="1"/>
</dbReference>
<evidence type="ECO:0000313" key="8">
    <source>
        <dbReference type="Proteomes" id="UP001149813"/>
    </source>
</evidence>
<evidence type="ECO:0000313" key="7">
    <source>
        <dbReference type="EMBL" id="KAJ1720753.1"/>
    </source>
</evidence>
<keyword evidence="2 5" id="KW-0812">Transmembrane</keyword>
<evidence type="ECO:0000256" key="5">
    <source>
        <dbReference type="SAM" id="Phobius"/>
    </source>
</evidence>
<protein>
    <recommendedName>
        <fullName evidence="6">TM7S3/TM198-like domain-containing protein</fullName>
    </recommendedName>
</protein>
<dbReference type="InterPro" id="IPR025256">
    <property type="entry name" value="TM7S3/TM198-like_dom"/>
</dbReference>
<evidence type="ECO:0000259" key="6">
    <source>
        <dbReference type="Pfam" id="PF13886"/>
    </source>
</evidence>
<feature type="transmembrane region" description="Helical" evidence="5">
    <location>
        <begin position="29"/>
        <end position="46"/>
    </location>
</feature>
<feature type="transmembrane region" description="Helical" evidence="5">
    <location>
        <begin position="6"/>
        <end position="22"/>
    </location>
</feature>
<evidence type="ECO:0000256" key="1">
    <source>
        <dbReference type="ARBA" id="ARBA00004141"/>
    </source>
</evidence>
<dbReference type="OrthoDB" id="102260at2759"/>
<gene>
    <name evidence="7" type="ORF">LPJ53_004658</name>
</gene>
<feature type="domain" description="TM7S3/TM198-like" evidence="6">
    <location>
        <begin position="11"/>
        <end position="212"/>
    </location>
</feature>
<dbReference type="AlphaFoldDB" id="A0A9W7XY18"/>
<keyword evidence="8" id="KW-1185">Reference proteome</keyword>
<feature type="transmembrane region" description="Helical" evidence="5">
    <location>
        <begin position="197"/>
        <end position="214"/>
    </location>
</feature>
<feature type="transmembrane region" description="Helical" evidence="5">
    <location>
        <begin position="128"/>
        <end position="148"/>
    </location>
</feature>
<feature type="transmembrane region" description="Helical" evidence="5">
    <location>
        <begin position="94"/>
        <end position="116"/>
    </location>
</feature>
<organism evidence="7 8">
    <name type="scientific">Coemansia erecta</name>
    <dbReference type="NCBI Taxonomy" id="147472"/>
    <lineage>
        <taxon>Eukaryota</taxon>
        <taxon>Fungi</taxon>
        <taxon>Fungi incertae sedis</taxon>
        <taxon>Zoopagomycota</taxon>
        <taxon>Kickxellomycotina</taxon>
        <taxon>Kickxellomycetes</taxon>
        <taxon>Kickxellales</taxon>
        <taxon>Kickxellaceae</taxon>
        <taxon>Coemansia</taxon>
    </lineage>
</organism>
<keyword evidence="4 5" id="KW-0472">Membrane</keyword>
<reference evidence="7" key="1">
    <citation type="submission" date="2022-07" db="EMBL/GenBank/DDBJ databases">
        <title>Phylogenomic reconstructions and comparative analyses of Kickxellomycotina fungi.</title>
        <authorList>
            <person name="Reynolds N.K."/>
            <person name="Stajich J.E."/>
            <person name="Barry K."/>
            <person name="Grigoriev I.V."/>
            <person name="Crous P."/>
            <person name="Smith M.E."/>
        </authorList>
    </citation>
    <scope>NUCLEOTIDE SEQUENCE</scope>
    <source>
        <strain evidence="7">NBRC 32514</strain>
    </source>
</reference>
<accession>A0A9W7XY18</accession>